<keyword evidence="5 7" id="KW-0378">Hydrolase</keyword>
<feature type="domain" description="USP" evidence="8">
    <location>
        <begin position="77"/>
        <end position="579"/>
    </location>
</feature>
<comment type="catalytic activity">
    <reaction evidence="1 7">
        <text>Thiol-dependent hydrolysis of ester, thioester, amide, peptide and isopeptide bonds formed by the C-terminal Gly of ubiquitin (a 76-residue protein attached to proteins as an intracellular targeting signal).</text>
        <dbReference type="EC" id="3.4.19.12"/>
    </reaction>
</comment>
<dbReference type="InterPro" id="IPR028889">
    <property type="entry name" value="USP"/>
</dbReference>
<dbReference type="InterPro" id="IPR018200">
    <property type="entry name" value="USP_CS"/>
</dbReference>
<evidence type="ECO:0000256" key="2">
    <source>
        <dbReference type="ARBA" id="ARBA00009085"/>
    </source>
</evidence>
<evidence type="ECO:0000256" key="7">
    <source>
        <dbReference type="RuleBase" id="RU366025"/>
    </source>
</evidence>
<dbReference type="PROSITE" id="PS50235">
    <property type="entry name" value="USP_3"/>
    <property type="match status" value="1"/>
</dbReference>
<dbReference type="GO" id="GO:0005634">
    <property type="term" value="C:nucleus"/>
    <property type="evidence" value="ECO:0007669"/>
    <property type="project" value="TreeGrafter"/>
</dbReference>
<protein>
    <recommendedName>
        <fullName evidence="7">Ubiquitin carboxyl-terminal hydrolase</fullName>
        <ecNumber evidence="7">3.4.19.12</ecNumber>
    </recommendedName>
</protein>
<dbReference type="EC" id="3.4.19.12" evidence="7"/>
<proteinExistence type="inferred from homology"/>
<dbReference type="SUPFAM" id="SSF54001">
    <property type="entry name" value="Cysteine proteinases"/>
    <property type="match status" value="1"/>
</dbReference>
<dbReference type="GO" id="GO:0016579">
    <property type="term" value="P:protein deubiquitination"/>
    <property type="evidence" value="ECO:0007669"/>
    <property type="project" value="InterPro"/>
</dbReference>
<name>A0A2N9HRH1_FAGSY</name>
<reference evidence="9" key="1">
    <citation type="submission" date="2018-02" db="EMBL/GenBank/DDBJ databases">
        <authorList>
            <person name="Cohen D.B."/>
            <person name="Kent A.D."/>
        </authorList>
    </citation>
    <scope>NUCLEOTIDE SEQUENCE</scope>
</reference>
<dbReference type="GO" id="GO:0005829">
    <property type="term" value="C:cytosol"/>
    <property type="evidence" value="ECO:0007669"/>
    <property type="project" value="TreeGrafter"/>
</dbReference>
<evidence type="ECO:0000259" key="8">
    <source>
        <dbReference type="PROSITE" id="PS50235"/>
    </source>
</evidence>
<dbReference type="AlphaFoldDB" id="A0A2N9HRH1"/>
<dbReference type="GO" id="GO:0006508">
    <property type="term" value="P:proteolysis"/>
    <property type="evidence" value="ECO:0007669"/>
    <property type="project" value="UniProtKB-KW"/>
</dbReference>
<evidence type="ECO:0000256" key="5">
    <source>
        <dbReference type="ARBA" id="ARBA00022801"/>
    </source>
</evidence>
<dbReference type="InterPro" id="IPR038765">
    <property type="entry name" value="Papain-like_cys_pep_sf"/>
</dbReference>
<keyword evidence="6 7" id="KW-0788">Thiol protease</keyword>
<dbReference type="InterPro" id="IPR001394">
    <property type="entry name" value="Peptidase_C19_UCH"/>
</dbReference>
<sequence>MKIEGCISLKTILSNFRHGFRTLSHMNWDSASGFHVAGLLGVVGLVLVIRDGKVANFTSLPWFSDRASGSEKLWLVPGLQNLGNNCFLNVILQALASCLYFQPFLQKVMEECELLVEEEQVASLPLTAALATLLEELREVGGGRVVLSPRKLMLAMADHIPNFNLTTQQDAAEAFLHLLSSLREEFSDCYLPNQCSLVDVSASSCRILIPKREDRSEQEKWQRHFLGPFDGILGSILTCQSCSSQISLSFESFHSLPLSPVLNNADTIMVGCTLEDCLKQFIVAEHVENYHCSRCWHIAGIKYLSSVKENEAEIEKLRRCSEQESCDCRRLLHLETLPWSNKFSYTLKQLSIARCPKILCIQLKRVSVNMFGEPVKLQGHISFPLILDLLPFMTRGVGINSWGENLQRKQVKLQCEKPKPLSNHFSMQFDTRKLNYIYGLMREDVQSNEVALDESECTVNVNAVRGESSLAQTEESSKSMSAIMHMQSDDDKVGSSLLVTVPSQTCLYRLVSVVEHYGIAGSGHYTVYRSVRADSHKEVPDEQFEPATSWFCVSDSEVHGVSEKDVLDAEASLLFYEKIV</sequence>
<dbReference type="PROSITE" id="PS00972">
    <property type="entry name" value="USP_1"/>
    <property type="match status" value="1"/>
</dbReference>
<dbReference type="PROSITE" id="PS00973">
    <property type="entry name" value="USP_2"/>
    <property type="match status" value="1"/>
</dbReference>
<evidence type="ECO:0000256" key="3">
    <source>
        <dbReference type="ARBA" id="ARBA00022670"/>
    </source>
</evidence>
<accession>A0A2N9HRH1</accession>
<keyword evidence="4 7" id="KW-0833">Ubl conjugation pathway</keyword>
<dbReference type="PANTHER" id="PTHR24006:SF888">
    <property type="entry name" value="UBIQUITIN CARBOXYL-TERMINAL HYDROLASE 30"/>
    <property type="match status" value="1"/>
</dbReference>
<evidence type="ECO:0000256" key="6">
    <source>
        <dbReference type="ARBA" id="ARBA00022807"/>
    </source>
</evidence>
<organism evidence="9">
    <name type="scientific">Fagus sylvatica</name>
    <name type="common">Beechnut</name>
    <dbReference type="NCBI Taxonomy" id="28930"/>
    <lineage>
        <taxon>Eukaryota</taxon>
        <taxon>Viridiplantae</taxon>
        <taxon>Streptophyta</taxon>
        <taxon>Embryophyta</taxon>
        <taxon>Tracheophyta</taxon>
        <taxon>Spermatophyta</taxon>
        <taxon>Magnoliopsida</taxon>
        <taxon>eudicotyledons</taxon>
        <taxon>Gunneridae</taxon>
        <taxon>Pentapetalae</taxon>
        <taxon>rosids</taxon>
        <taxon>fabids</taxon>
        <taxon>Fagales</taxon>
        <taxon>Fagaceae</taxon>
        <taxon>Fagus</taxon>
    </lineage>
</organism>
<gene>
    <name evidence="9" type="ORF">FSB_LOCUS42166</name>
</gene>
<comment type="similarity">
    <text evidence="2 7">Belongs to the peptidase C19 family.</text>
</comment>
<evidence type="ECO:0000256" key="4">
    <source>
        <dbReference type="ARBA" id="ARBA00022786"/>
    </source>
</evidence>
<comment type="function">
    <text evidence="7">Recognizes and hydrolyzes the peptide bond at the C-terminal Gly of ubiquitin. Involved in the processing of poly-ubiquitin precursors as well as that of ubiquitinated proteins.</text>
</comment>
<dbReference type="EMBL" id="OIVN01003902">
    <property type="protein sequence ID" value="SPD14284.1"/>
    <property type="molecule type" value="Genomic_DNA"/>
</dbReference>
<dbReference type="Pfam" id="PF00443">
    <property type="entry name" value="UCH"/>
    <property type="match status" value="1"/>
</dbReference>
<evidence type="ECO:0000313" key="9">
    <source>
        <dbReference type="EMBL" id="SPD14284.1"/>
    </source>
</evidence>
<dbReference type="PANTHER" id="PTHR24006">
    <property type="entry name" value="UBIQUITIN CARBOXYL-TERMINAL HYDROLASE"/>
    <property type="match status" value="1"/>
</dbReference>
<evidence type="ECO:0000256" key="1">
    <source>
        <dbReference type="ARBA" id="ARBA00000707"/>
    </source>
</evidence>
<dbReference type="GO" id="GO:0004843">
    <property type="term" value="F:cysteine-type deubiquitinase activity"/>
    <property type="evidence" value="ECO:0007669"/>
    <property type="project" value="UniProtKB-UniRule"/>
</dbReference>
<dbReference type="InterPro" id="IPR050164">
    <property type="entry name" value="Peptidase_C19"/>
</dbReference>
<keyword evidence="3 7" id="KW-0645">Protease</keyword>
<dbReference type="Gene3D" id="3.90.70.10">
    <property type="entry name" value="Cysteine proteinases"/>
    <property type="match status" value="1"/>
</dbReference>